<dbReference type="PANTHER" id="PTHR19328">
    <property type="entry name" value="HEDGEHOG-INTERACTING PROTEIN"/>
    <property type="match status" value="1"/>
</dbReference>
<name>A0ABX1DXY9_9PROT</name>
<feature type="domain" description="Glucose/Sorbosone dehydrogenase" evidence="2">
    <location>
        <begin position="33"/>
        <end position="360"/>
    </location>
</feature>
<dbReference type="InterPro" id="IPR011041">
    <property type="entry name" value="Quinoprot_gluc/sorb_DH_b-prop"/>
</dbReference>
<dbReference type="PANTHER" id="PTHR19328:SF75">
    <property type="entry name" value="ALDOSE SUGAR DEHYDROGENASE YLII"/>
    <property type="match status" value="1"/>
</dbReference>
<evidence type="ECO:0000313" key="4">
    <source>
        <dbReference type="Proteomes" id="UP000787635"/>
    </source>
</evidence>
<keyword evidence="4" id="KW-1185">Reference proteome</keyword>
<organism evidence="3 4">
    <name type="scientific">Falsiroseomonas selenitidurans</name>
    <dbReference type="NCBI Taxonomy" id="2716335"/>
    <lineage>
        <taxon>Bacteria</taxon>
        <taxon>Pseudomonadati</taxon>
        <taxon>Pseudomonadota</taxon>
        <taxon>Alphaproteobacteria</taxon>
        <taxon>Acetobacterales</taxon>
        <taxon>Roseomonadaceae</taxon>
        <taxon>Falsiroseomonas</taxon>
    </lineage>
</organism>
<evidence type="ECO:0000256" key="1">
    <source>
        <dbReference type="SAM" id="SignalP"/>
    </source>
</evidence>
<evidence type="ECO:0000259" key="2">
    <source>
        <dbReference type="Pfam" id="PF07995"/>
    </source>
</evidence>
<protein>
    <submittedName>
        <fullName evidence="3">PQQ-dependent sugar dehydrogenase</fullName>
    </submittedName>
</protein>
<sequence length="365" mass="39450">MRRRFLLSGAALLALPAIAQPGAPRVETVAGGLAHPWGLAFLPDGTALVTERPGRLRRVTPDGEVSDPVRGVPRVFAEEQGGLLDVVLAPDFAESRRVYLSFAEPGEGNTASTAVARGRLNQDGTALEDTEVIFRQQPKLEGGMHFGSRLAFAPDGNLFVTTGERFRFDPAQDVSDHLGTVLRIAADGSVPQDNPFVGRQGARPEIWSYGHRNIQAAAIRPEDGALWIAEMGPRGGDELNRPEAGRNHGWPLVSWGQHYDGRDIPDPPTRPDLAGSIHQWTPVISPSGMVFYQGSAFPDWQGDILIGGLSARGIVRVELDGQRVRGEHRIDLGRRIRDVAVAPDGVIHALTDAEDGALLRLRPAD</sequence>
<dbReference type="InterPro" id="IPR012938">
    <property type="entry name" value="Glc/Sorbosone_DH"/>
</dbReference>
<dbReference type="Gene3D" id="2.120.10.30">
    <property type="entry name" value="TolB, C-terminal domain"/>
    <property type="match status" value="1"/>
</dbReference>
<dbReference type="Proteomes" id="UP000787635">
    <property type="component" value="Unassembled WGS sequence"/>
</dbReference>
<gene>
    <name evidence="3" type="ORF">HEQ75_02620</name>
</gene>
<feature type="signal peptide" evidence="1">
    <location>
        <begin position="1"/>
        <end position="19"/>
    </location>
</feature>
<accession>A0ABX1DXY9</accession>
<comment type="caution">
    <text evidence="3">The sequence shown here is derived from an EMBL/GenBank/DDBJ whole genome shotgun (WGS) entry which is preliminary data.</text>
</comment>
<reference evidence="3 4" key="1">
    <citation type="submission" date="2020-03" db="EMBL/GenBank/DDBJ databases">
        <title>Roseomonas selenitidurans sp. nov. isolated from urban soil.</title>
        <authorList>
            <person name="Liu H."/>
        </authorList>
    </citation>
    <scope>NUCLEOTIDE SEQUENCE [LARGE SCALE GENOMIC DNA]</scope>
    <source>
        <strain evidence="3 4">BU-1</strain>
    </source>
</reference>
<feature type="chain" id="PRO_5046561070" evidence="1">
    <location>
        <begin position="20"/>
        <end position="365"/>
    </location>
</feature>
<dbReference type="EMBL" id="JAAVNE010000002">
    <property type="protein sequence ID" value="NKC29741.1"/>
    <property type="molecule type" value="Genomic_DNA"/>
</dbReference>
<evidence type="ECO:0000313" key="3">
    <source>
        <dbReference type="EMBL" id="NKC29741.1"/>
    </source>
</evidence>
<dbReference type="Pfam" id="PF07995">
    <property type="entry name" value="GSDH"/>
    <property type="match status" value="1"/>
</dbReference>
<dbReference type="RefSeq" id="WP_168027356.1">
    <property type="nucleotide sequence ID" value="NZ_JAAVNE010000002.1"/>
</dbReference>
<proteinExistence type="predicted"/>
<keyword evidence="1" id="KW-0732">Signal</keyword>
<dbReference type="SUPFAM" id="SSF50952">
    <property type="entry name" value="Soluble quinoprotein glucose dehydrogenase"/>
    <property type="match status" value="1"/>
</dbReference>
<dbReference type="InterPro" id="IPR011042">
    <property type="entry name" value="6-blade_b-propeller_TolB-like"/>
</dbReference>